<feature type="signal peptide" evidence="2">
    <location>
        <begin position="1"/>
        <end position="24"/>
    </location>
</feature>
<evidence type="ECO:0000313" key="4">
    <source>
        <dbReference type="Proteomes" id="UP000824214"/>
    </source>
</evidence>
<accession>A0A9D2LX23</accession>
<sequence length="85" mass="8925">MRKKTLRNFLSFLLVLVCTVTAVAALHLVTRAQAPSLPAVEEALPAAQLSASVPPQLVASPLVCVGAFLGMLAIVAIGLAVYRRE</sequence>
<name>A0A9D2LX23_9FIRM</name>
<dbReference type="EMBL" id="DWXZ01000091">
    <property type="protein sequence ID" value="HJB37335.1"/>
    <property type="molecule type" value="Genomic_DNA"/>
</dbReference>
<organism evidence="3 4">
    <name type="scientific">Candidatus Acutalibacter ornithocaccae</name>
    <dbReference type="NCBI Taxonomy" id="2838416"/>
    <lineage>
        <taxon>Bacteria</taxon>
        <taxon>Bacillati</taxon>
        <taxon>Bacillota</taxon>
        <taxon>Clostridia</taxon>
        <taxon>Eubacteriales</taxon>
        <taxon>Acutalibacteraceae</taxon>
        <taxon>Acutalibacter</taxon>
    </lineage>
</organism>
<evidence type="ECO:0000256" key="1">
    <source>
        <dbReference type="SAM" id="Phobius"/>
    </source>
</evidence>
<gene>
    <name evidence="3" type="ORF">H9942_04610</name>
</gene>
<feature type="transmembrane region" description="Helical" evidence="1">
    <location>
        <begin position="58"/>
        <end position="82"/>
    </location>
</feature>
<evidence type="ECO:0000256" key="2">
    <source>
        <dbReference type="SAM" id="SignalP"/>
    </source>
</evidence>
<keyword evidence="1" id="KW-0472">Membrane</keyword>
<reference evidence="3" key="2">
    <citation type="submission" date="2021-04" db="EMBL/GenBank/DDBJ databases">
        <authorList>
            <person name="Gilroy R."/>
        </authorList>
    </citation>
    <scope>NUCLEOTIDE SEQUENCE</scope>
    <source>
        <strain evidence="3">ChiBcolR8-3208</strain>
    </source>
</reference>
<protein>
    <submittedName>
        <fullName evidence="3">Uncharacterized protein</fullName>
    </submittedName>
</protein>
<dbReference type="AlphaFoldDB" id="A0A9D2LX23"/>
<comment type="caution">
    <text evidence="3">The sequence shown here is derived from an EMBL/GenBank/DDBJ whole genome shotgun (WGS) entry which is preliminary data.</text>
</comment>
<reference evidence="3" key="1">
    <citation type="journal article" date="2021" name="PeerJ">
        <title>Extensive microbial diversity within the chicken gut microbiome revealed by metagenomics and culture.</title>
        <authorList>
            <person name="Gilroy R."/>
            <person name="Ravi A."/>
            <person name="Getino M."/>
            <person name="Pursley I."/>
            <person name="Horton D.L."/>
            <person name="Alikhan N.F."/>
            <person name="Baker D."/>
            <person name="Gharbi K."/>
            <person name="Hall N."/>
            <person name="Watson M."/>
            <person name="Adriaenssens E.M."/>
            <person name="Foster-Nyarko E."/>
            <person name="Jarju S."/>
            <person name="Secka A."/>
            <person name="Antonio M."/>
            <person name="Oren A."/>
            <person name="Chaudhuri R.R."/>
            <person name="La Ragione R."/>
            <person name="Hildebrand F."/>
            <person name="Pallen M.J."/>
        </authorList>
    </citation>
    <scope>NUCLEOTIDE SEQUENCE</scope>
    <source>
        <strain evidence="3">ChiBcolR8-3208</strain>
    </source>
</reference>
<feature type="non-terminal residue" evidence="3">
    <location>
        <position position="85"/>
    </location>
</feature>
<keyword evidence="1" id="KW-0812">Transmembrane</keyword>
<evidence type="ECO:0000313" key="3">
    <source>
        <dbReference type="EMBL" id="HJB37335.1"/>
    </source>
</evidence>
<feature type="chain" id="PRO_5038734807" evidence="2">
    <location>
        <begin position="25"/>
        <end position="85"/>
    </location>
</feature>
<keyword evidence="1" id="KW-1133">Transmembrane helix</keyword>
<keyword evidence="2" id="KW-0732">Signal</keyword>
<dbReference type="Proteomes" id="UP000824214">
    <property type="component" value="Unassembled WGS sequence"/>
</dbReference>
<proteinExistence type="predicted"/>